<dbReference type="GO" id="GO:0005886">
    <property type="term" value="C:plasma membrane"/>
    <property type="evidence" value="ECO:0007669"/>
    <property type="project" value="TreeGrafter"/>
</dbReference>
<evidence type="ECO:0000313" key="10">
    <source>
        <dbReference type="EMBL" id="MCY3052823.1"/>
    </source>
</evidence>
<protein>
    <submittedName>
        <fullName evidence="11">Preprotein translocase subunit SecE</fullName>
    </submittedName>
</protein>
<accession>A0A0X8FFG4</accession>
<dbReference type="GO" id="GO:0006886">
    <property type="term" value="P:intracellular protein transport"/>
    <property type="evidence" value="ECO:0007669"/>
    <property type="project" value="InterPro"/>
</dbReference>
<gene>
    <name evidence="11" type="primary">secE</name>
    <name evidence="11" type="ORF">I6G68_02475</name>
    <name evidence="10" type="ORF">ODY43_02380</name>
</gene>
<dbReference type="GO" id="GO:0006605">
    <property type="term" value="P:protein targeting"/>
    <property type="evidence" value="ECO:0007669"/>
    <property type="project" value="InterPro"/>
</dbReference>
<evidence type="ECO:0000256" key="5">
    <source>
        <dbReference type="ARBA" id="ARBA00022927"/>
    </source>
</evidence>
<evidence type="ECO:0000256" key="3">
    <source>
        <dbReference type="ARBA" id="ARBA00022475"/>
    </source>
</evidence>
<evidence type="ECO:0000313" key="13">
    <source>
        <dbReference type="Proteomes" id="UP001069145"/>
    </source>
</evidence>
<proteinExistence type="predicted"/>
<comment type="subcellular location">
    <subcellularLocation>
        <location evidence="1">Membrane</location>
    </subcellularLocation>
</comment>
<dbReference type="PANTHER" id="PTHR33910:SF1">
    <property type="entry name" value="PROTEIN TRANSLOCASE SUBUNIT SECE"/>
    <property type="match status" value="1"/>
</dbReference>
<reference evidence="11 12" key="1">
    <citation type="submission" date="2020-12" db="EMBL/GenBank/DDBJ databases">
        <title>FDA dAtabase for Regulatory Grade micrObial Sequences (FDA-ARGOS): Supporting development and validation of Infectious Disease Dx tests.</title>
        <authorList>
            <person name="Sproer C."/>
            <person name="Gronow S."/>
            <person name="Severitt S."/>
            <person name="Schroder I."/>
            <person name="Tallon L."/>
            <person name="Sadzewicz L."/>
            <person name="Zhao X."/>
            <person name="Boylan J."/>
            <person name="Ott S."/>
            <person name="Bowen H."/>
            <person name="Vavikolanu K."/>
            <person name="Mehta A."/>
            <person name="Aluvathingal J."/>
            <person name="Nadendla S."/>
            <person name="Lowell S."/>
            <person name="Myers T."/>
            <person name="Yan Y."/>
            <person name="Sichtig H."/>
        </authorList>
    </citation>
    <scope>NUCLEOTIDE SEQUENCE [LARGE SCALE GENOMIC DNA]</scope>
    <source>
        <strain evidence="11 12">FDAARGOS_911</strain>
    </source>
</reference>
<dbReference type="GO" id="GO:0008320">
    <property type="term" value="F:protein transmembrane transporter activity"/>
    <property type="evidence" value="ECO:0007669"/>
    <property type="project" value="InterPro"/>
</dbReference>
<keyword evidence="7" id="KW-0811">Translocation</keyword>
<dbReference type="RefSeq" id="WP_060778765.1">
    <property type="nucleotide sequence ID" value="NZ_CAJHLF010000004.1"/>
</dbReference>
<dbReference type="GO" id="GO:0009306">
    <property type="term" value="P:protein secretion"/>
    <property type="evidence" value="ECO:0007669"/>
    <property type="project" value="InterPro"/>
</dbReference>
<keyword evidence="2" id="KW-0813">Transport</keyword>
<evidence type="ECO:0000256" key="6">
    <source>
        <dbReference type="ARBA" id="ARBA00022989"/>
    </source>
</evidence>
<evidence type="ECO:0000256" key="4">
    <source>
        <dbReference type="ARBA" id="ARBA00022692"/>
    </source>
</evidence>
<dbReference type="EMBL" id="JAOTML010000002">
    <property type="protein sequence ID" value="MCY3052823.1"/>
    <property type="molecule type" value="Genomic_DNA"/>
</dbReference>
<dbReference type="NCBIfam" id="TIGR00964">
    <property type="entry name" value="secE_bact"/>
    <property type="match status" value="1"/>
</dbReference>
<keyword evidence="3" id="KW-1003">Cell membrane</keyword>
<evidence type="ECO:0000256" key="7">
    <source>
        <dbReference type="ARBA" id="ARBA00023010"/>
    </source>
</evidence>
<keyword evidence="13" id="KW-1185">Reference proteome</keyword>
<dbReference type="KEGG" id="aun:AWM73_07545"/>
<evidence type="ECO:0000256" key="8">
    <source>
        <dbReference type="ARBA" id="ARBA00023136"/>
    </source>
</evidence>
<dbReference type="EMBL" id="CP065662">
    <property type="protein sequence ID" value="QPS01961.1"/>
    <property type="molecule type" value="Genomic_DNA"/>
</dbReference>
<dbReference type="AlphaFoldDB" id="A0A0X8FFG4"/>
<reference evidence="10" key="2">
    <citation type="submission" date="2022-09" db="EMBL/GenBank/DDBJ databases">
        <title>Aerococcus urinae taxonomy study.</title>
        <authorList>
            <person name="Christensen J."/>
            <person name="Senneby E."/>
        </authorList>
    </citation>
    <scope>NUCLEOTIDE SEQUENCE</scope>
    <source>
        <strain evidence="10">NLD-066-U95</strain>
    </source>
</reference>
<name>A0A0X8FFG4_9LACT</name>
<sequence length="54" mass="6299">MINAFKELKKVTWPSGRELRRDTAIVIFTIIIMAIFLGLTDEIVTQLFNLYIQL</sequence>
<dbReference type="Pfam" id="PF00584">
    <property type="entry name" value="SecE"/>
    <property type="match status" value="1"/>
</dbReference>
<dbReference type="InterPro" id="IPR038379">
    <property type="entry name" value="SecE_sf"/>
</dbReference>
<keyword evidence="6 9" id="KW-1133">Transmembrane helix</keyword>
<dbReference type="InterPro" id="IPR001901">
    <property type="entry name" value="Translocase_SecE/Sec61-g"/>
</dbReference>
<dbReference type="PANTHER" id="PTHR33910">
    <property type="entry name" value="PROTEIN TRANSLOCASE SUBUNIT SECE"/>
    <property type="match status" value="1"/>
</dbReference>
<dbReference type="Proteomes" id="UP001069145">
    <property type="component" value="Unassembled WGS sequence"/>
</dbReference>
<dbReference type="GeneID" id="35768321"/>
<keyword evidence="5" id="KW-0653">Protein transport</keyword>
<dbReference type="Gene3D" id="1.20.5.1030">
    <property type="entry name" value="Preprotein translocase secy subunit"/>
    <property type="match status" value="1"/>
</dbReference>
<dbReference type="GO" id="GO:0043952">
    <property type="term" value="P:protein transport by the Sec complex"/>
    <property type="evidence" value="ECO:0007669"/>
    <property type="project" value="TreeGrafter"/>
</dbReference>
<evidence type="ECO:0000313" key="11">
    <source>
        <dbReference type="EMBL" id="QPS01961.1"/>
    </source>
</evidence>
<evidence type="ECO:0000256" key="9">
    <source>
        <dbReference type="SAM" id="Phobius"/>
    </source>
</evidence>
<evidence type="ECO:0000313" key="12">
    <source>
        <dbReference type="Proteomes" id="UP000594771"/>
    </source>
</evidence>
<dbReference type="Proteomes" id="UP000594771">
    <property type="component" value="Chromosome"/>
</dbReference>
<evidence type="ECO:0000256" key="1">
    <source>
        <dbReference type="ARBA" id="ARBA00004370"/>
    </source>
</evidence>
<evidence type="ECO:0000256" key="2">
    <source>
        <dbReference type="ARBA" id="ARBA00022448"/>
    </source>
</evidence>
<organism evidence="11 12">
    <name type="scientific">Aerococcus urinae</name>
    <dbReference type="NCBI Taxonomy" id="1376"/>
    <lineage>
        <taxon>Bacteria</taxon>
        <taxon>Bacillati</taxon>
        <taxon>Bacillota</taxon>
        <taxon>Bacilli</taxon>
        <taxon>Lactobacillales</taxon>
        <taxon>Aerococcaceae</taxon>
        <taxon>Aerococcus</taxon>
    </lineage>
</organism>
<keyword evidence="8 9" id="KW-0472">Membrane</keyword>
<dbReference type="InterPro" id="IPR005807">
    <property type="entry name" value="SecE_bac"/>
</dbReference>
<feature type="transmembrane region" description="Helical" evidence="9">
    <location>
        <begin position="21"/>
        <end position="39"/>
    </location>
</feature>
<keyword evidence="4 9" id="KW-0812">Transmembrane</keyword>